<accession>A0A5E4MYH0</accession>
<protein>
    <submittedName>
        <fullName evidence="1">Uncharacterized protein</fullName>
    </submittedName>
</protein>
<proteinExistence type="predicted"/>
<sequence length="89" mass="9635">MGDETPQGSTTNKIPLNAGSIGSRMLQTLPIAVSHLVCPLFQHPISGPRQTRSAVVNFCPLLKVFLLYGRGYPEPQGAGREEQESRGDD</sequence>
<dbReference type="EMBL" id="CABPRJ010001446">
    <property type="protein sequence ID" value="VVC37402.1"/>
    <property type="molecule type" value="Genomic_DNA"/>
</dbReference>
<keyword evidence="2" id="KW-1185">Reference proteome</keyword>
<name>A0A5E4MYH0_9HEMI</name>
<gene>
    <name evidence="1" type="ORF">CINCED_3A010036</name>
</gene>
<organism evidence="1 2">
    <name type="scientific">Cinara cedri</name>
    <dbReference type="NCBI Taxonomy" id="506608"/>
    <lineage>
        <taxon>Eukaryota</taxon>
        <taxon>Metazoa</taxon>
        <taxon>Ecdysozoa</taxon>
        <taxon>Arthropoda</taxon>
        <taxon>Hexapoda</taxon>
        <taxon>Insecta</taxon>
        <taxon>Pterygota</taxon>
        <taxon>Neoptera</taxon>
        <taxon>Paraneoptera</taxon>
        <taxon>Hemiptera</taxon>
        <taxon>Sternorrhyncha</taxon>
        <taxon>Aphidomorpha</taxon>
        <taxon>Aphidoidea</taxon>
        <taxon>Aphididae</taxon>
        <taxon>Lachninae</taxon>
        <taxon>Cinara</taxon>
    </lineage>
</organism>
<dbReference type="AlphaFoldDB" id="A0A5E4MYH0"/>
<evidence type="ECO:0000313" key="2">
    <source>
        <dbReference type="Proteomes" id="UP000325440"/>
    </source>
</evidence>
<reference evidence="1 2" key="1">
    <citation type="submission" date="2019-08" db="EMBL/GenBank/DDBJ databases">
        <authorList>
            <person name="Alioto T."/>
            <person name="Alioto T."/>
            <person name="Gomez Garrido J."/>
        </authorList>
    </citation>
    <scope>NUCLEOTIDE SEQUENCE [LARGE SCALE GENOMIC DNA]</scope>
</reference>
<dbReference type="Proteomes" id="UP000325440">
    <property type="component" value="Unassembled WGS sequence"/>
</dbReference>
<evidence type="ECO:0000313" key="1">
    <source>
        <dbReference type="EMBL" id="VVC37402.1"/>
    </source>
</evidence>